<protein>
    <recommendedName>
        <fullName evidence="3">DOPA 4,5-dioxygenase</fullName>
    </recommendedName>
</protein>
<reference evidence="1 2" key="1">
    <citation type="journal article" date="2019" name="Sci. Rep.">
        <title>Comparative genomics of chytrid fungi reveal insights into the obligate biotrophic and pathogenic lifestyle of Synchytrium endobioticum.</title>
        <authorList>
            <person name="van de Vossenberg B.T.L.H."/>
            <person name="Warris S."/>
            <person name="Nguyen H.D.T."/>
            <person name="van Gent-Pelzer M.P.E."/>
            <person name="Joly D.L."/>
            <person name="van de Geest H.C."/>
            <person name="Bonants P.J.M."/>
            <person name="Smith D.S."/>
            <person name="Levesque C.A."/>
            <person name="van der Lee T.A.J."/>
        </authorList>
    </citation>
    <scope>NUCLEOTIDE SEQUENCE [LARGE SCALE GENOMIC DNA]</scope>
    <source>
        <strain evidence="1 2">CBS 675.73</strain>
    </source>
</reference>
<name>A0A507EVD1_9FUNG</name>
<organism evidence="1 2">
    <name type="scientific">Chytriomyces confervae</name>
    <dbReference type="NCBI Taxonomy" id="246404"/>
    <lineage>
        <taxon>Eukaryota</taxon>
        <taxon>Fungi</taxon>
        <taxon>Fungi incertae sedis</taxon>
        <taxon>Chytridiomycota</taxon>
        <taxon>Chytridiomycota incertae sedis</taxon>
        <taxon>Chytridiomycetes</taxon>
        <taxon>Chytridiales</taxon>
        <taxon>Chytriomycetaceae</taxon>
        <taxon>Chytriomyces</taxon>
    </lineage>
</organism>
<dbReference type="EMBL" id="QEAP01000377">
    <property type="protein sequence ID" value="TPX67834.1"/>
    <property type="molecule type" value="Genomic_DNA"/>
</dbReference>
<dbReference type="InterPro" id="IPR023389">
    <property type="entry name" value="DOPA-like_sf"/>
</dbReference>
<accession>A0A507EVD1</accession>
<dbReference type="AlphaFoldDB" id="A0A507EVD1"/>
<gene>
    <name evidence="1" type="ORF">CcCBS67573_g07361</name>
</gene>
<dbReference type="SUPFAM" id="SSF143410">
    <property type="entry name" value="DOPA-like"/>
    <property type="match status" value="1"/>
</dbReference>
<dbReference type="Pfam" id="PF08883">
    <property type="entry name" value="DOPA_dioxygen"/>
    <property type="match status" value="1"/>
</dbReference>
<dbReference type="Proteomes" id="UP000320333">
    <property type="component" value="Unassembled WGS sequence"/>
</dbReference>
<keyword evidence="2" id="KW-1185">Reference proteome</keyword>
<dbReference type="PANTHER" id="PTHR36423:SF2">
    <property type="entry name" value="AFR070WP"/>
    <property type="match status" value="1"/>
</dbReference>
<proteinExistence type="predicted"/>
<evidence type="ECO:0008006" key="3">
    <source>
        <dbReference type="Google" id="ProtNLM"/>
    </source>
</evidence>
<dbReference type="OrthoDB" id="9970095at2759"/>
<evidence type="ECO:0000313" key="2">
    <source>
        <dbReference type="Proteomes" id="UP000320333"/>
    </source>
</evidence>
<dbReference type="InterPro" id="IPR014980">
    <property type="entry name" value="DOPA_dioxygen"/>
</dbReference>
<dbReference type="PANTHER" id="PTHR36423">
    <property type="entry name" value="AFR070WP"/>
    <property type="match status" value="1"/>
</dbReference>
<evidence type="ECO:0000313" key="1">
    <source>
        <dbReference type="EMBL" id="TPX67834.1"/>
    </source>
</evidence>
<dbReference type="Gene3D" id="3.30.70.1240">
    <property type="entry name" value="DOPA-like domains"/>
    <property type="match status" value="1"/>
</dbReference>
<comment type="caution">
    <text evidence="1">The sequence shown here is derived from an EMBL/GenBank/DDBJ whole genome shotgun (WGS) entry which is preliminary data.</text>
</comment>
<sequence>MGTVTEVEEIKEHPQFHFHLYWLSTSRRALNDAETLLDLIEKKNAEGYFVAKPLRVNATPVGPHPMSSCEVWVPIEYFGKFYGWVAQMRPSTVSLMIHPLSRHQLLDHTDRVAFMGPSAPLNVETLQPPVMEHSPAQYPELGLGYSAKS</sequence>